<dbReference type="Proteomes" id="UP000070700">
    <property type="component" value="Unassembled WGS sequence"/>
</dbReference>
<dbReference type="AlphaFoldDB" id="A0A194WZ28"/>
<dbReference type="RefSeq" id="XP_018067566.1">
    <property type="nucleotide sequence ID" value="XM_018205443.1"/>
</dbReference>
<proteinExistence type="predicted"/>
<evidence type="ECO:0000313" key="1">
    <source>
        <dbReference type="EMBL" id="KUJ13211.1"/>
    </source>
</evidence>
<dbReference type="KEGG" id="psco:LY89DRAFT_155018"/>
<protein>
    <submittedName>
        <fullName evidence="1">Uncharacterized protein</fullName>
    </submittedName>
</protein>
<name>A0A194WZ28_MOLSC</name>
<organism evidence="1 2">
    <name type="scientific">Mollisia scopiformis</name>
    <name type="common">Conifer needle endophyte fungus</name>
    <name type="synonym">Phialocephala scopiformis</name>
    <dbReference type="NCBI Taxonomy" id="149040"/>
    <lineage>
        <taxon>Eukaryota</taxon>
        <taxon>Fungi</taxon>
        <taxon>Dikarya</taxon>
        <taxon>Ascomycota</taxon>
        <taxon>Pezizomycotina</taxon>
        <taxon>Leotiomycetes</taxon>
        <taxon>Helotiales</taxon>
        <taxon>Mollisiaceae</taxon>
        <taxon>Mollisia</taxon>
    </lineage>
</organism>
<dbReference type="GeneID" id="28815169"/>
<dbReference type="EMBL" id="KQ947422">
    <property type="protein sequence ID" value="KUJ13211.1"/>
    <property type="molecule type" value="Genomic_DNA"/>
</dbReference>
<accession>A0A194WZ28</accession>
<keyword evidence="2" id="KW-1185">Reference proteome</keyword>
<sequence>MYPSTTTIKTSSPRPNIVSVRHSKSYLSGVGFSELRRGYSSVSAAVVSIVHVLNRSCLSLNSKKKAPQRLVWVVPPAGLYSPFFYNFPELISKRRSAAKTSLVVANASFELND</sequence>
<dbReference type="InParanoid" id="A0A194WZ28"/>
<evidence type="ECO:0000313" key="2">
    <source>
        <dbReference type="Proteomes" id="UP000070700"/>
    </source>
</evidence>
<gene>
    <name evidence="1" type="ORF">LY89DRAFT_155018</name>
</gene>
<reference evidence="1 2" key="1">
    <citation type="submission" date="2015-10" db="EMBL/GenBank/DDBJ databases">
        <title>Full genome of DAOMC 229536 Phialocephala scopiformis, a fungal endophyte of spruce producing the potent anti-insectan compound rugulosin.</title>
        <authorList>
            <consortium name="DOE Joint Genome Institute"/>
            <person name="Walker A.K."/>
            <person name="Frasz S.L."/>
            <person name="Seifert K.A."/>
            <person name="Miller J.D."/>
            <person name="Mondo S.J."/>
            <person name="Labutti K."/>
            <person name="Lipzen A."/>
            <person name="Dockter R."/>
            <person name="Kennedy M."/>
            <person name="Grigoriev I.V."/>
            <person name="Spatafora J.W."/>
        </authorList>
    </citation>
    <scope>NUCLEOTIDE SEQUENCE [LARGE SCALE GENOMIC DNA]</scope>
    <source>
        <strain evidence="1 2">CBS 120377</strain>
    </source>
</reference>